<name>A0AAW0IUX1_QUESU</name>
<dbReference type="InterPro" id="IPR036291">
    <property type="entry name" value="NAD(P)-bd_dom_sf"/>
</dbReference>
<proteinExistence type="predicted"/>
<dbReference type="InterPro" id="IPR029903">
    <property type="entry name" value="RmlD-like-bd"/>
</dbReference>
<dbReference type="Pfam" id="PF04321">
    <property type="entry name" value="RmlD_sub_bind"/>
    <property type="match status" value="1"/>
</dbReference>
<evidence type="ECO:0000313" key="3">
    <source>
        <dbReference type="Proteomes" id="UP000237347"/>
    </source>
</evidence>
<keyword evidence="3" id="KW-1185">Reference proteome</keyword>
<dbReference type="PANTHER" id="PTHR43242:SF1">
    <property type="entry name" value="NAD(P)-BINDING ROSSMANN-FOLD SUPERFAMILY PROTEIN"/>
    <property type="match status" value="1"/>
</dbReference>
<evidence type="ECO:0000259" key="1">
    <source>
        <dbReference type="Pfam" id="PF04321"/>
    </source>
</evidence>
<evidence type="ECO:0000313" key="2">
    <source>
        <dbReference type="EMBL" id="KAK7818320.1"/>
    </source>
</evidence>
<reference evidence="2 3" key="1">
    <citation type="journal article" date="2018" name="Sci. Data">
        <title>The draft genome sequence of cork oak.</title>
        <authorList>
            <person name="Ramos A.M."/>
            <person name="Usie A."/>
            <person name="Barbosa P."/>
            <person name="Barros P.M."/>
            <person name="Capote T."/>
            <person name="Chaves I."/>
            <person name="Simoes F."/>
            <person name="Abreu I."/>
            <person name="Carrasquinho I."/>
            <person name="Faro C."/>
            <person name="Guimaraes J.B."/>
            <person name="Mendonca D."/>
            <person name="Nobrega F."/>
            <person name="Rodrigues L."/>
            <person name="Saibo N.J.M."/>
            <person name="Varela M.C."/>
            <person name="Egas C."/>
            <person name="Matos J."/>
            <person name="Miguel C.M."/>
            <person name="Oliveira M.M."/>
            <person name="Ricardo C.P."/>
            <person name="Goncalves S."/>
        </authorList>
    </citation>
    <scope>NUCLEOTIDE SEQUENCE [LARGE SCALE GENOMIC DNA]</scope>
    <source>
        <strain evidence="3">cv. HL8</strain>
    </source>
</reference>
<sequence length="193" mass="21138">MSSRKRVLVVGGTGYLGQHLLQGFSEIQGTPFEYDLVFTYHSNLPQPLLDALPHLLPFHVDLKTGQGFDGISRSFGQPDVVVNCAALSVPRVCEMDPAAALSVNVPSSLVDWLSNFKEGNTLLIHLSTDQVYEGVKSFYKEEDETVPVNVYGKSKVAAEQFVSKKCLNFAILRSSIIFGPQTISPVPKSLPIQ</sequence>
<dbReference type="Proteomes" id="UP000237347">
    <property type="component" value="Unassembled WGS sequence"/>
</dbReference>
<organism evidence="2 3">
    <name type="scientific">Quercus suber</name>
    <name type="common">Cork oak</name>
    <dbReference type="NCBI Taxonomy" id="58331"/>
    <lineage>
        <taxon>Eukaryota</taxon>
        <taxon>Viridiplantae</taxon>
        <taxon>Streptophyta</taxon>
        <taxon>Embryophyta</taxon>
        <taxon>Tracheophyta</taxon>
        <taxon>Spermatophyta</taxon>
        <taxon>Magnoliopsida</taxon>
        <taxon>eudicotyledons</taxon>
        <taxon>Gunneridae</taxon>
        <taxon>Pentapetalae</taxon>
        <taxon>rosids</taxon>
        <taxon>fabids</taxon>
        <taxon>Fagales</taxon>
        <taxon>Fagaceae</taxon>
        <taxon>Quercus</taxon>
    </lineage>
</organism>
<feature type="domain" description="RmlD-like substrate binding" evidence="1">
    <location>
        <begin position="6"/>
        <end position="180"/>
    </location>
</feature>
<accession>A0AAW0IUX1</accession>
<dbReference type="SUPFAM" id="SSF51735">
    <property type="entry name" value="NAD(P)-binding Rossmann-fold domains"/>
    <property type="match status" value="1"/>
</dbReference>
<dbReference type="Gene3D" id="3.40.50.720">
    <property type="entry name" value="NAD(P)-binding Rossmann-like Domain"/>
    <property type="match status" value="1"/>
</dbReference>
<dbReference type="AlphaFoldDB" id="A0AAW0IUX1"/>
<protein>
    <submittedName>
        <fullName evidence="2">Methionine adenosyltransferase 2 subunit beta</fullName>
    </submittedName>
</protein>
<comment type="caution">
    <text evidence="2">The sequence shown here is derived from an EMBL/GenBank/DDBJ whole genome shotgun (WGS) entry which is preliminary data.</text>
</comment>
<dbReference type="PANTHER" id="PTHR43242">
    <property type="entry name" value="NAD(P)-BINDING ROSSMANN-FOLD SUPERFAMILY PROTEIN"/>
    <property type="match status" value="1"/>
</dbReference>
<feature type="non-terminal residue" evidence="2">
    <location>
        <position position="193"/>
    </location>
</feature>
<gene>
    <name evidence="2" type="primary">mat2b</name>
    <name evidence="2" type="ORF">CFP56_041423</name>
</gene>
<dbReference type="EMBL" id="PKMF04000832">
    <property type="protein sequence ID" value="KAK7818320.1"/>
    <property type="molecule type" value="Genomic_DNA"/>
</dbReference>